<proteinExistence type="predicted"/>
<dbReference type="PANTHER" id="PTHR39198">
    <property type="entry name" value="HYPOTHETICAL MEMBRANE PROTEIN, CONSERVED"/>
    <property type="match status" value="1"/>
</dbReference>
<dbReference type="Gene3D" id="2.60.40.10">
    <property type="entry name" value="Immunoglobulins"/>
    <property type="match status" value="2"/>
</dbReference>
<organism evidence="4 5">
    <name type="scientific">Parabacteroides faecis</name>
    <dbReference type="NCBI Taxonomy" id="1217282"/>
    <lineage>
        <taxon>Bacteria</taxon>
        <taxon>Pseudomonadati</taxon>
        <taxon>Bacteroidota</taxon>
        <taxon>Bacteroidia</taxon>
        <taxon>Bacteroidales</taxon>
        <taxon>Tannerellaceae</taxon>
        <taxon>Parabacteroides</taxon>
    </lineage>
</organism>
<dbReference type="InterPro" id="IPR018905">
    <property type="entry name" value="A-galactase_NEW3"/>
</dbReference>
<reference evidence="4 5" key="1">
    <citation type="submission" date="2020-08" db="EMBL/GenBank/DDBJ databases">
        <title>Genomic Encyclopedia of Type Strains, Phase IV (KMG-IV): sequencing the most valuable type-strain genomes for metagenomic binning, comparative biology and taxonomic classification.</title>
        <authorList>
            <person name="Goeker M."/>
        </authorList>
    </citation>
    <scope>NUCLEOTIDE SEQUENCE [LARGE SCALE GENOMIC DNA]</scope>
    <source>
        <strain evidence="4 5">DSM 102983</strain>
    </source>
</reference>
<dbReference type="Pfam" id="PF10633">
    <property type="entry name" value="NPCBM_assoc"/>
    <property type="match status" value="1"/>
</dbReference>
<keyword evidence="5" id="KW-1185">Reference proteome</keyword>
<dbReference type="InterPro" id="IPR013783">
    <property type="entry name" value="Ig-like_fold"/>
</dbReference>
<dbReference type="PANTHER" id="PTHR39198:SF1">
    <property type="entry name" value="ALPHA-GALACTOSIDASE NEW3 DOMAIN-CONTAINING PROTEIN"/>
    <property type="match status" value="1"/>
</dbReference>
<keyword evidence="1" id="KW-0812">Transmembrane</keyword>
<feature type="transmembrane region" description="Helical" evidence="1">
    <location>
        <begin position="358"/>
        <end position="378"/>
    </location>
</feature>
<dbReference type="RefSeq" id="WP_183669663.1">
    <property type="nucleotide sequence ID" value="NZ_BMPB01000002.1"/>
</dbReference>
<dbReference type="EMBL" id="JACHOC010000002">
    <property type="protein sequence ID" value="MBB4621398.1"/>
    <property type="molecule type" value="Genomic_DNA"/>
</dbReference>
<feature type="signal peptide" evidence="2">
    <location>
        <begin position="1"/>
        <end position="26"/>
    </location>
</feature>
<comment type="caution">
    <text evidence="4">The sequence shown here is derived from an EMBL/GenBank/DDBJ whole genome shotgun (WGS) entry which is preliminary data.</text>
</comment>
<gene>
    <name evidence="4" type="ORF">GGQ57_001292</name>
</gene>
<evidence type="ECO:0000313" key="5">
    <source>
        <dbReference type="Proteomes" id="UP000533637"/>
    </source>
</evidence>
<accession>A0ABR6KJ79</accession>
<evidence type="ECO:0000313" key="4">
    <source>
        <dbReference type="EMBL" id="MBB4621398.1"/>
    </source>
</evidence>
<evidence type="ECO:0000256" key="2">
    <source>
        <dbReference type="SAM" id="SignalP"/>
    </source>
</evidence>
<evidence type="ECO:0000259" key="3">
    <source>
        <dbReference type="Pfam" id="PF10633"/>
    </source>
</evidence>
<feature type="chain" id="PRO_5045871876" evidence="2">
    <location>
        <begin position="27"/>
        <end position="384"/>
    </location>
</feature>
<sequence>MKMQINCLNLLFVLLLGIIPCSKVHAGDSEKSVMLYTPYTKIAVPPGESIDYNIDVINKSDEVKNATISVEGMPRGWSYEVKSGGYSISQLSVLPDEKKNFSLKVEVPVKVNKGTYNFTVSADGMAKLPLTITVSKQGTYQTDFTTTQPNMEGNSKSTFTFNATIKNRTAEQQLYALTAEVERGWNVVFKPNYKQATSAQVEPNATQNITIDINPPANVAAGSYKIPVHASTGSTSADLDLEVVITGSYEMELSTPRGLLSSDITAGETKKIDLVVKNTGSAELKDVQLSASKPVDWEVTFDPAKVVKLGAGQTTSVIATVKASKKALPGDYVTKMEAKTPEVNATADFRISVKTPMIWGWVGVLIIVLVLGGVYYLFRKYGRR</sequence>
<evidence type="ECO:0000256" key="1">
    <source>
        <dbReference type="SAM" id="Phobius"/>
    </source>
</evidence>
<keyword evidence="2" id="KW-0732">Signal</keyword>
<name>A0ABR6KJ79_9BACT</name>
<feature type="domain" description="Alpha-galactosidase NEW3" evidence="3">
    <location>
        <begin position="264"/>
        <end position="339"/>
    </location>
</feature>
<keyword evidence="1" id="KW-0472">Membrane</keyword>
<keyword evidence="1" id="KW-1133">Transmembrane helix</keyword>
<dbReference type="Proteomes" id="UP000533637">
    <property type="component" value="Unassembled WGS sequence"/>
</dbReference>
<protein>
    <submittedName>
        <fullName evidence="4">Membrane protein</fullName>
    </submittedName>
</protein>